<dbReference type="EMBL" id="JAAMPC010000002">
    <property type="protein sequence ID" value="KAG2325088.1"/>
    <property type="molecule type" value="Genomic_DNA"/>
</dbReference>
<dbReference type="AlphaFoldDB" id="A0A8X8B885"/>
<gene>
    <name evidence="5" type="ORF">Bca52824_007816</name>
</gene>
<comment type="similarity">
    <text evidence="1">Belongs to the peptidase C48 family.</text>
</comment>
<dbReference type="Gene3D" id="3.40.395.10">
    <property type="entry name" value="Adenoviral Proteinase, Chain A"/>
    <property type="match status" value="1"/>
</dbReference>
<evidence type="ECO:0000313" key="6">
    <source>
        <dbReference type="Proteomes" id="UP000886595"/>
    </source>
</evidence>
<comment type="caution">
    <text evidence="5">The sequence shown here is derived from an EMBL/GenBank/DDBJ whole genome shotgun (WGS) entry which is preliminary data.</text>
</comment>
<dbReference type="SUPFAM" id="SSF54001">
    <property type="entry name" value="Cysteine proteinases"/>
    <property type="match status" value="1"/>
</dbReference>
<organism evidence="5 6">
    <name type="scientific">Brassica carinata</name>
    <name type="common">Ethiopian mustard</name>
    <name type="synonym">Abyssinian cabbage</name>
    <dbReference type="NCBI Taxonomy" id="52824"/>
    <lineage>
        <taxon>Eukaryota</taxon>
        <taxon>Viridiplantae</taxon>
        <taxon>Streptophyta</taxon>
        <taxon>Embryophyta</taxon>
        <taxon>Tracheophyta</taxon>
        <taxon>Spermatophyta</taxon>
        <taxon>Magnoliopsida</taxon>
        <taxon>eudicotyledons</taxon>
        <taxon>Gunneridae</taxon>
        <taxon>Pentapetalae</taxon>
        <taxon>rosids</taxon>
        <taxon>malvids</taxon>
        <taxon>Brassicales</taxon>
        <taxon>Brassicaceae</taxon>
        <taxon>Brassiceae</taxon>
        <taxon>Brassica</taxon>
    </lineage>
</organism>
<dbReference type="Proteomes" id="UP000886595">
    <property type="component" value="Unassembled WGS sequence"/>
</dbReference>
<sequence>MLPMILNENIPAKFRKPRKTQFSFRRRKGKYIPQNNQIGDCVVYSLKFVECLALGVTFDGINDSNIQGIRVKMAAEILDEGGNKMYEQFT</sequence>
<evidence type="ECO:0000313" key="5">
    <source>
        <dbReference type="EMBL" id="KAG2325088.1"/>
    </source>
</evidence>
<dbReference type="InterPro" id="IPR038765">
    <property type="entry name" value="Papain-like_cys_pep_sf"/>
</dbReference>
<keyword evidence="2" id="KW-0645">Protease</keyword>
<feature type="domain" description="Ubiquitin-like protease family profile" evidence="4">
    <location>
        <begin position="1"/>
        <end position="81"/>
    </location>
</feature>
<keyword evidence="3" id="KW-0378">Hydrolase</keyword>
<name>A0A8X8B885_BRACI</name>
<evidence type="ECO:0000256" key="1">
    <source>
        <dbReference type="ARBA" id="ARBA00005234"/>
    </source>
</evidence>
<dbReference type="GO" id="GO:0008234">
    <property type="term" value="F:cysteine-type peptidase activity"/>
    <property type="evidence" value="ECO:0007669"/>
    <property type="project" value="InterPro"/>
</dbReference>
<reference evidence="5 6" key="1">
    <citation type="submission" date="2020-02" db="EMBL/GenBank/DDBJ databases">
        <authorList>
            <person name="Ma Q."/>
            <person name="Huang Y."/>
            <person name="Song X."/>
            <person name="Pei D."/>
        </authorList>
    </citation>
    <scope>NUCLEOTIDE SEQUENCE [LARGE SCALE GENOMIC DNA]</scope>
    <source>
        <strain evidence="5">Sxm20200214</strain>
        <tissue evidence="5">Leaf</tissue>
    </source>
</reference>
<evidence type="ECO:0000256" key="3">
    <source>
        <dbReference type="ARBA" id="ARBA00022801"/>
    </source>
</evidence>
<evidence type="ECO:0000256" key="2">
    <source>
        <dbReference type="ARBA" id="ARBA00022670"/>
    </source>
</evidence>
<dbReference type="GO" id="GO:0006508">
    <property type="term" value="P:proteolysis"/>
    <property type="evidence" value="ECO:0007669"/>
    <property type="project" value="UniProtKB-KW"/>
</dbReference>
<protein>
    <recommendedName>
        <fullName evidence="4">Ubiquitin-like protease family profile domain-containing protein</fullName>
    </recommendedName>
</protein>
<evidence type="ECO:0000259" key="4">
    <source>
        <dbReference type="Pfam" id="PF02902"/>
    </source>
</evidence>
<proteinExistence type="inferred from homology"/>
<dbReference type="InterPro" id="IPR003653">
    <property type="entry name" value="Peptidase_C48_C"/>
</dbReference>
<dbReference type="Pfam" id="PF02902">
    <property type="entry name" value="Peptidase_C48"/>
    <property type="match status" value="1"/>
</dbReference>
<accession>A0A8X8B885</accession>
<keyword evidence="6" id="KW-1185">Reference proteome</keyword>
<dbReference type="OrthoDB" id="1067403at2759"/>